<dbReference type="Proteomes" id="UP001527925">
    <property type="component" value="Unassembled WGS sequence"/>
</dbReference>
<protein>
    <recommendedName>
        <fullName evidence="4">DUF4436 domain-containing protein</fullName>
    </recommendedName>
</protein>
<sequence length="318" mass="33971">MQLKRAHWVQIAIVSGIALTLLAVVPAATVLNNKEGEKRLQRAATTTVSPFEMPSSFSGVALLGNISAIDASALSFRIHFTAVPVGSFDAQGPLTRINSDARLVIAGKETAFKSGSVIPAFDVVVPIDDGGPNRYPFDSYSATFQMTLVKGVSGFNESIPMAMALVGAVQSWSIDILLIDIVDSVQVVFLNVIARRSWTTKLFSVLTLVPSPTLKIIIVIMWALSLAVLSLAVTLWFRNRKVEPPTIAVTASLLFALPALRNSQPGAPPIGASVDVAGFMWNMVLVASACLLLLINYIVKYKKEKPAPVVPKSAGMLA</sequence>
<dbReference type="PANTHER" id="PTHR37330">
    <property type="entry name" value="CONSERVED TRANSMEMBRANE PROTEIN-RELATED"/>
    <property type="match status" value="1"/>
</dbReference>
<keyword evidence="1" id="KW-0472">Membrane</keyword>
<comment type="caution">
    <text evidence="2">The sequence shown here is derived from an EMBL/GenBank/DDBJ whole genome shotgun (WGS) entry which is preliminary data.</text>
</comment>
<evidence type="ECO:0000313" key="2">
    <source>
        <dbReference type="EMBL" id="KAL2911785.1"/>
    </source>
</evidence>
<gene>
    <name evidence="2" type="ORF">HK105_208718</name>
</gene>
<keyword evidence="1" id="KW-0812">Transmembrane</keyword>
<dbReference type="EMBL" id="JADGIZ020000087">
    <property type="protein sequence ID" value="KAL2911785.1"/>
    <property type="molecule type" value="Genomic_DNA"/>
</dbReference>
<proteinExistence type="predicted"/>
<accession>A0ABR4MX12</accession>
<evidence type="ECO:0000256" key="1">
    <source>
        <dbReference type="SAM" id="Phobius"/>
    </source>
</evidence>
<evidence type="ECO:0008006" key="4">
    <source>
        <dbReference type="Google" id="ProtNLM"/>
    </source>
</evidence>
<keyword evidence="3" id="KW-1185">Reference proteome</keyword>
<dbReference type="InterPro" id="IPR027948">
    <property type="entry name" value="DUF4436"/>
</dbReference>
<dbReference type="PANTHER" id="PTHR37330:SF1">
    <property type="entry name" value="CONSERVED TRANSMEMBRANE PROTEIN-RELATED"/>
    <property type="match status" value="1"/>
</dbReference>
<reference evidence="2 3" key="1">
    <citation type="submission" date="2023-09" db="EMBL/GenBank/DDBJ databases">
        <title>Pangenome analysis of Batrachochytrium dendrobatidis and related Chytrids.</title>
        <authorList>
            <person name="Yacoub M.N."/>
            <person name="Stajich J.E."/>
            <person name="James T.Y."/>
        </authorList>
    </citation>
    <scope>NUCLEOTIDE SEQUENCE [LARGE SCALE GENOMIC DNA]</scope>
    <source>
        <strain evidence="2 3">JEL0888</strain>
    </source>
</reference>
<feature type="transmembrane region" description="Helical" evidence="1">
    <location>
        <begin position="280"/>
        <end position="299"/>
    </location>
</feature>
<name>A0ABR4MX12_9FUNG</name>
<organism evidence="2 3">
    <name type="scientific">Polyrhizophydium stewartii</name>
    <dbReference type="NCBI Taxonomy" id="2732419"/>
    <lineage>
        <taxon>Eukaryota</taxon>
        <taxon>Fungi</taxon>
        <taxon>Fungi incertae sedis</taxon>
        <taxon>Chytridiomycota</taxon>
        <taxon>Chytridiomycota incertae sedis</taxon>
        <taxon>Chytridiomycetes</taxon>
        <taxon>Rhizophydiales</taxon>
        <taxon>Rhizophydiales incertae sedis</taxon>
        <taxon>Polyrhizophydium</taxon>
    </lineage>
</organism>
<keyword evidence="1" id="KW-1133">Transmembrane helix</keyword>
<evidence type="ECO:0000313" key="3">
    <source>
        <dbReference type="Proteomes" id="UP001527925"/>
    </source>
</evidence>
<dbReference type="Pfam" id="PF14494">
    <property type="entry name" value="DUF4436"/>
    <property type="match status" value="1"/>
</dbReference>